<proteinExistence type="predicted"/>
<gene>
    <name evidence="1" type="ORF">RhiirA4_404266</name>
</gene>
<sequence>MSTLCIEEETWDHIWEFEIFKSSIDKVLGERAEEWEKEKMTNFREKMLYVVSDKSFIMMQEGILKN</sequence>
<reference evidence="1 2" key="1">
    <citation type="submission" date="2015-10" db="EMBL/GenBank/DDBJ databases">
        <title>Genome analyses suggest a sexual origin of heterokaryosis in a supposedly ancient asexual fungus.</title>
        <authorList>
            <person name="Ropars J."/>
            <person name="Sedzielewska K."/>
            <person name="Noel J."/>
            <person name="Charron P."/>
            <person name="Farinelli L."/>
            <person name="Marton T."/>
            <person name="Kruger M."/>
            <person name="Pelin A."/>
            <person name="Brachmann A."/>
            <person name="Corradi N."/>
        </authorList>
    </citation>
    <scope>NUCLEOTIDE SEQUENCE [LARGE SCALE GENOMIC DNA]</scope>
    <source>
        <strain evidence="1 2">A4</strain>
    </source>
</reference>
<accession>A0A2I1GNV3</accession>
<dbReference type="Proteomes" id="UP000234323">
    <property type="component" value="Unassembled WGS sequence"/>
</dbReference>
<keyword evidence="2" id="KW-1185">Reference proteome</keyword>
<dbReference type="EMBL" id="LLXI01000625">
    <property type="protein sequence ID" value="PKY48290.1"/>
    <property type="molecule type" value="Genomic_DNA"/>
</dbReference>
<dbReference type="AlphaFoldDB" id="A0A2I1GNV3"/>
<organism evidence="1 2">
    <name type="scientific">Rhizophagus irregularis</name>
    <dbReference type="NCBI Taxonomy" id="588596"/>
    <lineage>
        <taxon>Eukaryota</taxon>
        <taxon>Fungi</taxon>
        <taxon>Fungi incertae sedis</taxon>
        <taxon>Mucoromycota</taxon>
        <taxon>Glomeromycotina</taxon>
        <taxon>Glomeromycetes</taxon>
        <taxon>Glomerales</taxon>
        <taxon>Glomeraceae</taxon>
        <taxon>Rhizophagus</taxon>
    </lineage>
</organism>
<comment type="caution">
    <text evidence="1">The sequence shown here is derived from an EMBL/GenBank/DDBJ whole genome shotgun (WGS) entry which is preliminary data.</text>
</comment>
<evidence type="ECO:0000313" key="1">
    <source>
        <dbReference type="EMBL" id="PKY48290.1"/>
    </source>
</evidence>
<evidence type="ECO:0000313" key="2">
    <source>
        <dbReference type="Proteomes" id="UP000234323"/>
    </source>
</evidence>
<name>A0A2I1GNV3_9GLOM</name>
<protein>
    <submittedName>
        <fullName evidence="1">Uncharacterized protein</fullName>
    </submittedName>
</protein>